<dbReference type="EMBL" id="LLYA01000056">
    <property type="protein sequence ID" value="KRR28988.1"/>
    <property type="molecule type" value="Genomic_DNA"/>
</dbReference>
<gene>
    <name evidence="2" type="ORF">CQ13_39120</name>
</gene>
<dbReference type="AlphaFoldDB" id="A0A0R3NAF3"/>
<dbReference type="Proteomes" id="UP000052023">
    <property type="component" value="Unassembled WGS sequence"/>
</dbReference>
<accession>A0A0R3NAF3</accession>
<feature type="compositionally biased region" description="Polar residues" evidence="1">
    <location>
        <begin position="55"/>
        <end position="72"/>
    </location>
</feature>
<feature type="region of interest" description="Disordered" evidence="1">
    <location>
        <begin position="39"/>
        <end position="72"/>
    </location>
</feature>
<proteinExistence type="predicted"/>
<evidence type="ECO:0000313" key="2">
    <source>
        <dbReference type="EMBL" id="KRR28988.1"/>
    </source>
</evidence>
<keyword evidence="3" id="KW-1185">Reference proteome</keyword>
<evidence type="ECO:0000256" key="1">
    <source>
        <dbReference type="SAM" id="MobiDB-lite"/>
    </source>
</evidence>
<protein>
    <submittedName>
        <fullName evidence="2">Uncharacterized protein</fullName>
    </submittedName>
</protein>
<comment type="caution">
    <text evidence="2">The sequence shown here is derived from an EMBL/GenBank/DDBJ whole genome shotgun (WGS) entry which is preliminary data.</text>
</comment>
<reference evidence="2 3" key="1">
    <citation type="submission" date="2014-03" db="EMBL/GenBank/DDBJ databases">
        <title>Bradyrhizobium valentinum sp. nov., isolated from effective nodules of Lupinus mariae-josephae, a lupine endemic of basic-lime soils in Eastern Spain.</title>
        <authorList>
            <person name="Duran D."/>
            <person name="Rey L."/>
            <person name="Navarro A."/>
            <person name="Busquets A."/>
            <person name="Imperial J."/>
            <person name="Ruiz-Argueso T."/>
        </authorList>
    </citation>
    <scope>NUCLEOTIDE SEQUENCE [LARGE SCALE GENOMIC DNA]</scope>
    <source>
        <strain evidence="2 3">Ro19</strain>
    </source>
</reference>
<sequence length="72" mass="8091">MGSKGRKNNGLFTAMAFLWVQHFLVLKCAALSASALIPQTYPSRSDHRNERRETYQQQGDARGTFQETGQMG</sequence>
<evidence type="ECO:0000313" key="3">
    <source>
        <dbReference type="Proteomes" id="UP000052023"/>
    </source>
</evidence>
<feature type="compositionally biased region" description="Basic and acidic residues" evidence="1">
    <location>
        <begin position="44"/>
        <end position="54"/>
    </location>
</feature>
<organism evidence="2 3">
    <name type="scientific">Bradyrhizobium retamae</name>
    <dbReference type="NCBI Taxonomy" id="1300035"/>
    <lineage>
        <taxon>Bacteria</taxon>
        <taxon>Pseudomonadati</taxon>
        <taxon>Pseudomonadota</taxon>
        <taxon>Alphaproteobacteria</taxon>
        <taxon>Hyphomicrobiales</taxon>
        <taxon>Nitrobacteraceae</taxon>
        <taxon>Bradyrhizobium</taxon>
    </lineage>
</organism>
<name>A0A0R3NAF3_9BRAD</name>